<sequence length="206" mass="25073">MKIKPSKHKKTHSFEERFRNLEKEIENMCFSHMNDLPFLVNEENNREAFINNSQYKDQVFTYFDKIYKRLREQIQDGSDNVRILLEQMECSFNENFLNDLKEEETYKKCAGTYFNCMKLGKIFHLYFYICNYHTVIYDFYGKKLFKVIYKTFINFDQKEVISFLKEICTDGKMLNFYIELHNLILVDIDENLMHEMVAFENFMANK</sequence>
<evidence type="ECO:0000313" key="1">
    <source>
        <dbReference type="EMBL" id="OQS53687.1"/>
    </source>
</evidence>
<dbReference type="Proteomes" id="UP000192758">
    <property type="component" value="Unassembled WGS sequence"/>
</dbReference>
<dbReference type="AlphaFoldDB" id="A0A1W0E372"/>
<dbReference type="VEuPathDB" id="MicrosporidiaDB:EHP00_1864"/>
<gene>
    <name evidence="1" type="ORF">EHP00_1864</name>
</gene>
<dbReference type="EMBL" id="MNPJ01000026">
    <property type="protein sequence ID" value="OQS53687.1"/>
    <property type="molecule type" value="Genomic_DNA"/>
</dbReference>
<protein>
    <submittedName>
        <fullName evidence="1">Uncharacterized protein</fullName>
    </submittedName>
</protein>
<evidence type="ECO:0000313" key="2">
    <source>
        <dbReference type="Proteomes" id="UP000192758"/>
    </source>
</evidence>
<dbReference type="OrthoDB" id="2195165at2759"/>
<accession>A0A1W0E372</accession>
<organism evidence="1 2">
    <name type="scientific">Ecytonucleospora hepatopenaei</name>
    <dbReference type="NCBI Taxonomy" id="646526"/>
    <lineage>
        <taxon>Eukaryota</taxon>
        <taxon>Fungi</taxon>
        <taxon>Fungi incertae sedis</taxon>
        <taxon>Microsporidia</taxon>
        <taxon>Enterocytozoonidae</taxon>
        <taxon>Ecytonucleospora</taxon>
    </lineage>
</organism>
<comment type="caution">
    <text evidence="1">The sequence shown here is derived from an EMBL/GenBank/DDBJ whole genome shotgun (WGS) entry which is preliminary data.</text>
</comment>
<reference evidence="1 2" key="1">
    <citation type="journal article" date="2017" name="Environ. Microbiol.">
        <title>Decay of the glycolytic pathway and adaptation to intranuclear parasitism within Enterocytozoonidae microsporidia.</title>
        <authorList>
            <person name="Wiredu Boakye D."/>
            <person name="Jaroenlak P."/>
            <person name="Prachumwat A."/>
            <person name="Williams T.A."/>
            <person name="Bateman K.S."/>
            <person name="Itsathitphaisarn O."/>
            <person name="Sritunyalucksana K."/>
            <person name="Paszkiewicz K.H."/>
            <person name="Moore K.A."/>
            <person name="Stentiford G.D."/>
            <person name="Williams B.A."/>
        </authorList>
    </citation>
    <scope>NUCLEOTIDE SEQUENCE [LARGE SCALE GENOMIC DNA]</scope>
    <source>
        <strain evidence="1 2">TH1</strain>
    </source>
</reference>
<proteinExistence type="predicted"/>
<keyword evidence="2" id="KW-1185">Reference proteome</keyword>
<name>A0A1W0E372_9MICR</name>